<evidence type="ECO:0000259" key="8">
    <source>
        <dbReference type="PROSITE" id="PS50850"/>
    </source>
</evidence>
<dbReference type="SUPFAM" id="SSF103473">
    <property type="entry name" value="MFS general substrate transporter"/>
    <property type="match status" value="2"/>
</dbReference>
<evidence type="ECO:0000256" key="4">
    <source>
        <dbReference type="ARBA" id="ARBA00022989"/>
    </source>
</evidence>
<dbReference type="Gene3D" id="1.20.1250.20">
    <property type="entry name" value="MFS general substrate transporter like domains"/>
    <property type="match status" value="1"/>
</dbReference>
<protein>
    <recommendedName>
        <fullName evidence="8">Major facilitator superfamily (MFS) profile domain-containing protein</fullName>
    </recommendedName>
</protein>
<keyword evidence="4 7" id="KW-1133">Transmembrane helix</keyword>
<organism evidence="9 10">
    <name type="scientific">Kwoniella dejecticola CBS 10117</name>
    <dbReference type="NCBI Taxonomy" id="1296121"/>
    <lineage>
        <taxon>Eukaryota</taxon>
        <taxon>Fungi</taxon>
        <taxon>Dikarya</taxon>
        <taxon>Basidiomycota</taxon>
        <taxon>Agaricomycotina</taxon>
        <taxon>Tremellomycetes</taxon>
        <taxon>Tremellales</taxon>
        <taxon>Cryptococcaceae</taxon>
        <taxon>Kwoniella</taxon>
    </lineage>
</organism>
<evidence type="ECO:0000256" key="5">
    <source>
        <dbReference type="ARBA" id="ARBA00023136"/>
    </source>
</evidence>
<dbReference type="InterPro" id="IPR011701">
    <property type="entry name" value="MFS"/>
</dbReference>
<dbReference type="AlphaFoldDB" id="A0AAJ8MGT5"/>
<feature type="transmembrane region" description="Helical" evidence="7">
    <location>
        <begin position="181"/>
        <end position="205"/>
    </location>
</feature>
<feature type="transmembrane region" description="Helical" evidence="7">
    <location>
        <begin position="333"/>
        <end position="358"/>
    </location>
</feature>
<keyword evidence="10" id="KW-1185">Reference proteome</keyword>
<dbReference type="InterPro" id="IPR020846">
    <property type="entry name" value="MFS_dom"/>
</dbReference>
<name>A0AAJ8MGT5_9TREE</name>
<dbReference type="Pfam" id="PF07690">
    <property type="entry name" value="MFS_1"/>
    <property type="match status" value="1"/>
</dbReference>
<evidence type="ECO:0000313" key="9">
    <source>
        <dbReference type="EMBL" id="WWC62836.1"/>
    </source>
</evidence>
<proteinExistence type="predicted"/>
<feature type="domain" description="Major facilitator superfamily (MFS) profile" evidence="8">
    <location>
        <begin position="55"/>
        <end position="536"/>
    </location>
</feature>
<dbReference type="GO" id="GO:0016020">
    <property type="term" value="C:membrane"/>
    <property type="evidence" value="ECO:0007669"/>
    <property type="project" value="UniProtKB-SubCell"/>
</dbReference>
<dbReference type="GeneID" id="28968824"/>
<gene>
    <name evidence="9" type="ORF">I303_105434</name>
</gene>
<keyword evidence="3 7" id="KW-0812">Transmembrane</keyword>
<sequence>MEAAEEVELAKTAIVQDPGSPASTNVSRDPRPPTGASDASGVQPTESSRLSNTKLFVLGTGQVFLWGLTSASILETAFALPVIADDFGISPGQVQWVAASMMLTWGCFQLIAGRLCDIFGRRRGYLLGCLGLMLTNIVSTFMPNLASLNVFRALAGISSAIVLPASAGIIGSLYPSGRLRTLAFAAITCGGAAGAAGGELIAGIMIEWTKWTWRPCFFLIGILALMPLVIGYLIIPLDPPLGSANSQAVDWLGAFAIGSALFLLLLTFTLSETEEKKWKTPYLPALLVVSVVLFSAFVWRQRQLSRAARQPNNRKPPPLIPLSLLSAKNRNLLVIYIASASTWAMTDSFFVFASYLYFDVMGLTPFQAGLRLSVTFFSGTFAALVVALTISHVSPRMLMTVGCLISVASPVIFAVRDLNWSYWKGDLWALLVIAYGTDATIAAGSTIISQTASPEDQSVASALFQTSCRLGFALGLAIATLIQVSVENSHLASTQNPSPQAILDAKVEGLRAAQWCNAGYIALAAVLVGVGMKGWQRLDHRPAHSGDENDK</sequence>
<feature type="transmembrane region" description="Helical" evidence="7">
    <location>
        <begin position="427"/>
        <end position="448"/>
    </location>
</feature>
<evidence type="ECO:0000256" key="3">
    <source>
        <dbReference type="ARBA" id="ARBA00022692"/>
    </source>
</evidence>
<dbReference type="PANTHER" id="PTHR42718">
    <property type="entry name" value="MAJOR FACILITATOR SUPERFAMILY MULTIDRUG TRANSPORTER MFSC"/>
    <property type="match status" value="1"/>
</dbReference>
<reference evidence="9" key="2">
    <citation type="submission" date="2024-02" db="EMBL/GenBank/DDBJ databases">
        <title>Comparative genomics of Cryptococcus and Kwoniella reveals pathogenesis evolution and contrasting modes of karyotype evolution via chromosome fusion or intercentromeric recombination.</title>
        <authorList>
            <person name="Coelho M.A."/>
            <person name="David-Palma M."/>
            <person name="Shea T."/>
            <person name="Bowers K."/>
            <person name="McGinley-Smith S."/>
            <person name="Mohammad A.W."/>
            <person name="Gnirke A."/>
            <person name="Yurkov A.M."/>
            <person name="Nowrousian M."/>
            <person name="Sun S."/>
            <person name="Cuomo C.A."/>
            <person name="Heitman J."/>
        </authorList>
    </citation>
    <scope>NUCLEOTIDE SEQUENCE</scope>
    <source>
        <strain evidence="9">CBS 10117</strain>
    </source>
</reference>
<dbReference type="GO" id="GO:0022857">
    <property type="term" value="F:transmembrane transporter activity"/>
    <property type="evidence" value="ECO:0007669"/>
    <property type="project" value="InterPro"/>
</dbReference>
<comment type="subcellular location">
    <subcellularLocation>
        <location evidence="1">Membrane</location>
        <topology evidence="1">Multi-pass membrane protein</topology>
    </subcellularLocation>
</comment>
<evidence type="ECO:0000256" key="7">
    <source>
        <dbReference type="SAM" id="Phobius"/>
    </source>
</evidence>
<dbReference type="Proteomes" id="UP000078595">
    <property type="component" value="Chromosome 6"/>
</dbReference>
<dbReference type="PANTHER" id="PTHR42718:SF9">
    <property type="entry name" value="MAJOR FACILITATOR SUPERFAMILY MULTIDRUG TRANSPORTER MFSC"/>
    <property type="match status" value="1"/>
</dbReference>
<dbReference type="RefSeq" id="XP_065825245.1">
    <property type="nucleotide sequence ID" value="XM_065969173.1"/>
</dbReference>
<feature type="transmembrane region" description="Helical" evidence="7">
    <location>
        <begin position="249"/>
        <end position="270"/>
    </location>
</feature>
<accession>A0AAJ8MGT5</accession>
<feature type="transmembrane region" description="Helical" evidence="7">
    <location>
        <begin position="94"/>
        <end position="112"/>
    </location>
</feature>
<dbReference type="PROSITE" id="PS50850">
    <property type="entry name" value="MFS"/>
    <property type="match status" value="1"/>
</dbReference>
<feature type="transmembrane region" description="Helical" evidence="7">
    <location>
        <begin position="124"/>
        <end position="142"/>
    </location>
</feature>
<evidence type="ECO:0000256" key="1">
    <source>
        <dbReference type="ARBA" id="ARBA00004141"/>
    </source>
</evidence>
<feature type="transmembrane region" description="Helical" evidence="7">
    <location>
        <begin position="468"/>
        <end position="486"/>
    </location>
</feature>
<feature type="transmembrane region" description="Helical" evidence="7">
    <location>
        <begin position="370"/>
        <end position="390"/>
    </location>
</feature>
<reference evidence="9" key="1">
    <citation type="submission" date="2013-07" db="EMBL/GenBank/DDBJ databases">
        <authorList>
            <consortium name="The Broad Institute Genome Sequencing Platform"/>
            <person name="Cuomo C."/>
            <person name="Litvintseva A."/>
            <person name="Chen Y."/>
            <person name="Heitman J."/>
            <person name="Sun S."/>
            <person name="Springer D."/>
            <person name="Dromer F."/>
            <person name="Young S.K."/>
            <person name="Zeng Q."/>
            <person name="Gargeya S."/>
            <person name="Fitzgerald M."/>
            <person name="Abouelleil A."/>
            <person name="Alvarado L."/>
            <person name="Berlin A.M."/>
            <person name="Chapman S.B."/>
            <person name="Dewar J."/>
            <person name="Goldberg J."/>
            <person name="Griggs A."/>
            <person name="Gujja S."/>
            <person name="Hansen M."/>
            <person name="Howarth C."/>
            <person name="Imamovic A."/>
            <person name="Larimer J."/>
            <person name="McCowan C."/>
            <person name="Murphy C."/>
            <person name="Pearson M."/>
            <person name="Priest M."/>
            <person name="Roberts A."/>
            <person name="Saif S."/>
            <person name="Shea T."/>
            <person name="Sykes S."/>
            <person name="Wortman J."/>
            <person name="Nusbaum C."/>
            <person name="Birren B."/>
        </authorList>
    </citation>
    <scope>NUCLEOTIDE SEQUENCE</scope>
    <source>
        <strain evidence="9">CBS 10117</strain>
    </source>
</reference>
<feature type="region of interest" description="Disordered" evidence="6">
    <location>
        <begin position="1"/>
        <end position="46"/>
    </location>
</feature>
<keyword evidence="5 7" id="KW-0472">Membrane</keyword>
<feature type="transmembrane region" description="Helical" evidence="7">
    <location>
        <begin position="154"/>
        <end position="174"/>
    </location>
</feature>
<feature type="transmembrane region" description="Helical" evidence="7">
    <location>
        <begin position="512"/>
        <end position="532"/>
    </location>
</feature>
<feature type="transmembrane region" description="Helical" evidence="7">
    <location>
        <begin position="397"/>
        <end position="415"/>
    </location>
</feature>
<feature type="transmembrane region" description="Helical" evidence="7">
    <location>
        <begin position="55"/>
        <end position="74"/>
    </location>
</feature>
<feature type="transmembrane region" description="Helical" evidence="7">
    <location>
        <begin position="282"/>
        <end position="299"/>
    </location>
</feature>
<evidence type="ECO:0000256" key="6">
    <source>
        <dbReference type="SAM" id="MobiDB-lite"/>
    </source>
</evidence>
<keyword evidence="2" id="KW-0813">Transport</keyword>
<dbReference type="EMBL" id="CP144535">
    <property type="protein sequence ID" value="WWC62836.1"/>
    <property type="molecule type" value="Genomic_DNA"/>
</dbReference>
<feature type="transmembrane region" description="Helical" evidence="7">
    <location>
        <begin position="217"/>
        <end position="237"/>
    </location>
</feature>
<dbReference type="InterPro" id="IPR036259">
    <property type="entry name" value="MFS_trans_sf"/>
</dbReference>
<dbReference type="Gene3D" id="1.20.1720.10">
    <property type="entry name" value="Multidrug resistance protein D"/>
    <property type="match status" value="1"/>
</dbReference>
<dbReference type="KEGG" id="kdj:28968824"/>
<evidence type="ECO:0000256" key="2">
    <source>
        <dbReference type="ARBA" id="ARBA00022448"/>
    </source>
</evidence>
<evidence type="ECO:0000313" key="10">
    <source>
        <dbReference type="Proteomes" id="UP000078595"/>
    </source>
</evidence>